<dbReference type="Proteomes" id="UP001501581">
    <property type="component" value="Unassembled WGS sequence"/>
</dbReference>
<dbReference type="EMBL" id="BAAALG010000003">
    <property type="protein sequence ID" value="GAA1095451.1"/>
    <property type="molecule type" value="Genomic_DNA"/>
</dbReference>
<sequence>MTTSPHSPADLLIRPMQDADLPAVVALRNLGFHDLDRRTLPRHLDVPALPDDANSALWVDRTRFVLGTDPGGCWVAETPTGVVGFATSTVRELTWLLHTYVVHPEVQGHGIGRALLDAAASHGSGCLRAMLSASADPAAVRRYLLAGFELHPQMTLTGVVRRDAIPVITKVREGTPGDRELMDSLDRRRRDAAHGVDHEWLLAHHPLLVSDTTTGAGYAYLHPAGGVSLLAADNRRTAERLLWAALAAGAPGVSISQDHLTGANQWALRIATEAGLAVHTSGYLAVRGMRPPVPYVHHGTFG</sequence>
<evidence type="ECO:0000256" key="1">
    <source>
        <dbReference type="ARBA" id="ARBA00022679"/>
    </source>
</evidence>
<dbReference type="PANTHER" id="PTHR43877">
    <property type="entry name" value="AMINOALKYLPHOSPHONATE N-ACETYLTRANSFERASE-RELATED-RELATED"/>
    <property type="match status" value="1"/>
</dbReference>
<dbReference type="Pfam" id="PF13508">
    <property type="entry name" value="Acetyltransf_7"/>
    <property type="match status" value="1"/>
</dbReference>
<evidence type="ECO:0000259" key="3">
    <source>
        <dbReference type="PROSITE" id="PS51186"/>
    </source>
</evidence>
<dbReference type="InterPro" id="IPR000182">
    <property type="entry name" value="GNAT_dom"/>
</dbReference>
<accession>A0ABP4E9R7</accession>
<evidence type="ECO:0000256" key="2">
    <source>
        <dbReference type="ARBA" id="ARBA00023315"/>
    </source>
</evidence>
<gene>
    <name evidence="4" type="ORF">GCM10009668_09390</name>
</gene>
<protein>
    <recommendedName>
        <fullName evidence="3">N-acetyltransferase domain-containing protein</fullName>
    </recommendedName>
</protein>
<dbReference type="Gene3D" id="3.40.630.30">
    <property type="match status" value="1"/>
</dbReference>
<dbReference type="PROSITE" id="PS51186">
    <property type="entry name" value="GNAT"/>
    <property type="match status" value="1"/>
</dbReference>
<proteinExistence type="predicted"/>
<evidence type="ECO:0000313" key="4">
    <source>
        <dbReference type="EMBL" id="GAA1095451.1"/>
    </source>
</evidence>
<dbReference type="InterPro" id="IPR050832">
    <property type="entry name" value="Bact_Acetyltransf"/>
</dbReference>
<keyword evidence="2" id="KW-0012">Acyltransferase</keyword>
<organism evidence="4 5">
    <name type="scientific">Nocardioides dubius</name>
    <dbReference type="NCBI Taxonomy" id="317019"/>
    <lineage>
        <taxon>Bacteria</taxon>
        <taxon>Bacillati</taxon>
        <taxon>Actinomycetota</taxon>
        <taxon>Actinomycetes</taxon>
        <taxon>Propionibacteriales</taxon>
        <taxon>Nocardioidaceae</taxon>
        <taxon>Nocardioides</taxon>
    </lineage>
</organism>
<name>A0ABP4E9R7_9ACTN</name>
<reference evidence="5" key="1">
    <citation type="journal article" date="2019" name="Int. J. Syst. Evol. Microbiol.">
        <title>The Global Catalogue of Microorganisms (GCM) 10K type strain sequencing project: providing services to taxonomists for standard genome sequencing and annotation.</title>
        <authorList>
            <consortium name="The Broad Institute Genomics Platform"/>
            <consortium name="The Broad Institute Genome Sequencing Center for Infectious Disease"/>
            <person name="Wu L."/>
            <person name="Ma J."/>
        </authorList>
    </citation>
    <scope>NUCLEOTIDE SEQUENCE [LARGE SCALE GENOMIC DNA]</scope>
    <source>
        <strain evidence="5">JCM 13008</strain>
    </source>
</reference>
<comment type="caution">
    <text evidence="4">The sequence shown here is derived from an EMBL/GenBank/DDBJ whole genome shotgun (WGS) entry which is preliminary data.</text>
</comment>
<keyword evidence="1" id="KW-0808">Transferase</keyword>
<dbReference type="CDD" id="cd04301">
    <property type="entry name" value="NAT_SF"/>
    <property type="match status" value="1"/>
</dbReference>
<feature type="domain" description="N-acetyltransferase" evidence="3">
    <location>
        <begin position="11"/>
        <end position="166"/>
    </location>
</feature>
<keyword evidence="5" id="KW-1185">Reference proteome</keyword>
<evidence type="ECO:0000313" key="5">
    <source>
        <dbReference type="Proteomes" id="UP001501581"/>
    </source>
</evidence>
<dbReference type="SUPFAM" id="SSF55729">
    <property type="entry name" value="Acyl-CoA N-acyltransferases (Nat)"/>
    <property type="match status" value="1"/>
</dbReference>
<dbReference type="PANTHER" id="PTHR43877:SF2">
    <property type="entry name" value="AMINOALKYLPHOSPHONATE N-ACETYLTRANSFERASE-RELATED"/>
    <property type="match status" value="1"/>
</dbReference>
<dbReference type="InterPro" id="IPR016181">
    <property type="entry name" value="Acyl_CoA_acyltransferase"/>
</dbReference>
<dbReference type="RefSeq" id="WP_343991864.1">
    <property type="nucleotide sequence ID" value="NZ_BAAALG010000003.1"/>
</dbReference>